<dbReference type="EMBL" id="AOHC02000047">
    <property type="protein sequence ID" value="EMY76535.1"/>
    <property type="molecule type" value="Genomic_DNA"/>
</dbReference>
<dbReference type="RefSeq" id="WP_003007859.1">
    <property type="nucleotide sequence ID" value="NZ_AOHC02000047.1"/>
</dbReference>
<organism evidence="1 2">
    <name type="scientific">Leptospira weilii serovar Ranarum str. ICFT</name>
    <dbReference type="NCBI Taxonomy" id="1218598"/>
    <lineage>
        <taxon>Bacteria</taxon>
        <taxon>Pseudomonadati</taxon>
        <taxon>Spirochaetota</taxon>
        <taxon>Spirochaetia</taxon>
        <taxon>Leptospirales</taxon>
        <taxon>Leptospiraceae</taxon>
        <taxon>Leptospira</taxon>
    </lineage>
</organism>
<accession>N1WC90</accession>
<evidence type="ECO:0000313" key="2">
    <source>
        <dbReference type="Proteomes" id="UP000012313"/>
    </source>
</evidence>
<name>N1WC90_9LEPT</name>
<comment type="caution">
    <text evidence="1">The sequence shown here is derived from an EMBL/GenBank/DDBJ whole genome shotgun (WGS) entry which is preliminary data.</text>
</comment>
<evidence type="ECO:0000313" key="1">
    <source>
        <dbReference type="EMBL" id="EMY76535.1"/>
    </source>
</evidence>
<gene>
    <name evidence="1" type="ORF">LEP1GSC060_0421</name>
</gene>
<protein>
    <submittedName>
        <fullName evidence="1">Uncharacterized protein</fullName>
    </submittedName>
</protein>
<reference evidence="1" key="1">
    <citation type="submission" date="2013-03" db="EMBL/GenBank/DDBJ databases">
        <authorList>
            <person name="Harkins D.M."/>
            <person name="Durkin A.S."/>
            <person name="Brinkac L.M."/>
            <person name="Haft D.H."/>
            <person name="Selengut J.D."/>
            <person name="Sanka R."/>
            <person name="DePew J."/>
            <person name="Purushe J."/>
            <person name="Hartskeerl R.A."/>
            <person name="Ahmed A."/>
            <person name="van der Linden H."/>
            <person name="Goris M.G.A."/>
            <person name="Vinetz J.M."/>
            <person name="Sutton G.G."/>
            <person name="Nierman W.C."/>
            <person name="Fouts D.E."/>
        </authorList>
    </citation>
    <scope>NUCLEOTIDE SEQUENCE [LARGE SCALE GENOMIC DNA]</scope>
    <source>
        <strain evidence="1">ICFT</strain>
    </source>
</reference>
<dbReference type="Proteomes" id="UP000012313">
    <property type="component" value="Unassembled WGS sequence"/>
</dbReference>
<keyword evidence="2" id="KW-1185">Reference proteome</keyword>
<proteinExistence type="predicted"/>
<dbReference type="AlphaFoldDB" id="N1WC90"/>
<sequence length="195" mass="22353">MKEKIIKMAVWVIAITMVSFCKVTVRDLQDVNSSKAPQLVSQVVVKLENPEELKQHLLGTWVLELALNGEKVISTGIFGGLEPEKEYVANVPSGPYDLKVNLRGDFVRPFRGRVWPTLEKGDYFGKKEFIRQVDLQPNKKYIVIIKKANDIEIDALYTIITFWQIFFYPVGYWPIKGMVVELDIKEAAVQNPQPR</sequence>